<reference evidence="2" key="1">
    <citation type="submission" date="2019-08" db="EMBL/GenBank/DDBJ databases">
        <authorList>
            <person name="Kucharzyk K."/>
            <person name="Murdoch R.W."/>
            <person name="Higgins S."/>
            <person name="Loffler F."/>
        </authorList>
    </citation>
    <scope>NUCLEOTIDE SEQUENCE</scope>
</reference>
<organism evidence="2">
    <name type="scientific">bioreactor metagenome</name>
    <dbReference type="NCBI Taxonomy" id="1076179"/>
    <lineage>
        <taxon>unclassified sequences</taxon>
        <taxon>metagenomes</taxon>
        <taxon>ecological metagenomes</taxon>
    </lineage>
</organism>
<dbReference type="EMBL" id="VSSQ01096996">
    <property type="protein sequence ID" value="MPN40522.1"/>
    <property type="molecule type" value="Genomic_DNA"/>
</dbReference>
<feature type="compositionally biased region" description="Low complexity" evidence="1">
    <location>
        <begin position="8"/>
        <end position="21"/>
    </location>
</feature>
<comment type="caution">
    <text evidence="2">The sequence shown here is derived from an EMBL/GenBank/DDBJ whole genome shotgun (WGS) entry which is preliminary data.</text>
</comment>
<evidence type="ECO:0000256" key="1">
    <source>
        <dbReference type="SAM" id="MobiDB-lite"/>
    </source>
</evidence>
<proteinExistence type="predicted"/>
<name>A0A645HPZ0_9ZZZZ</name>
<evidence type="ECO:0000313" key="2">
    <source>
        <dbReference type="EMBL" id="MPN40522.1"/>
    </source>
</evidence>
<dbReference type="AlphaFoldDB" id="A0A645HPZ0"/>
<sequence length="84" mass="8145">MLTGGGSTCSTGFGSSSTGFSPMIGCGGCAGVSWTGEAKATGGAGSIVLSGSCGLVVSVIGCWTNVSCCTSWTMTGVSRISKYQ</sequence>
<protein>
    <submittedName>
        <fullName evidence="2">Uncharacterized protein</fullName>
    </submittedName>
</protein>
<gene>
    <name evidence="2" type="ORF">SDC9_188060</name>
</gene>
<feature type="region of interest" description="Disordered" evidence="1">
    <location>
        <begin position="1"/>
        <end position="21"/>
    </location>
</feature>
<accession>A0A645HPZ0</accession>